<accession>A3LXC7</accession>
<sequence>MLSLASKRALPSTLRTSVRAFSVSRVAMTEGAINQANDAFSEKERAQENIYIKKHEAEQLKALKEKLEKQKETIEKLEKEIGDIKK</sequence>
<keyword evidence="3" id="KW-0496">Mitochondrion</keyword>
<protein>
    <recommendedName>
        <fullName evidence="4">ATPase inhibitor, mitochondrial</fullName>
    </recommendedName>
</protein>
<dbReference type="Gene3D" id="1.20.5.500">
    <property type="entry name" value="Single helix bin"/>
    <property type="match status" value="1"/>
</dbReference>
<dbReference type="GO" id="GO:0042030">
    <property type="term" value="F:ATPase inhibitor activity"/>
    <property type="evidence" value="ECO:0007669"/>
    <property type="project" value="InterPro"/>
</dbReference>
<dbReference type="RefSeq" id="XP_001385464.1">
    <property type="nucleotide sequence ID" value="XM_001385427.1"/>
</dbReference>
<evidence type="ECO:0000256" key="1">
    <source>
        <dbReference type="ARBA" id="ARBA00004173"/>
    </source>
</evidence>
<keyword evidence="7" id="KW-1185">Reference proteome</keyword>
<dbReference type="OrthoDB" id="5532350at2759"/>
<evidence type="ECO:0000256" key="2">
    <source>
        <dbReference type="ARBA" id="ARBA00010901"/>
    </source>
</evidence>
<comment type="function">
    <text evidence="4">Inhibits the enzyme activity of ATPase.</text>
</comment>
<dbReference type="InParanoid" id="A3LXC7"/>
<dbReference type="GO" id="GO:0005739">
    <property type="term" value="C:mitochondrion"/>
    <property type="evidence" value="ECO:0007669"/>
    <property type="project" value="UniProtKB-SubCell"/>
</dbReference>
<dbReference type="eggNOG" id="ENOG502SCJG">
    <property type="taxonomic scope" value="Eukaryota"/>
</dbReference>
<dbReference type="KEGG" id="pic:PICST_84721"/>
<dbReference type="OMA" id="QENVYIK"/>
<dbReference type="AlphaFoldDB" id="A3LXC7"/>
<dbReference type="InterPro" id="IPR007648">
    <property type="entry name" value="ATPase_inhibitor_mt"/>
</dbReference>
<evidence type="ECO:0000256" key="3">
    <source>
        <dbReference type="ARBA" id="ARBA00023128"/>
    </source>
</evidence>
<evidence type="ECO:0000313" key="6">
    <source>
        <dbReference type="EMBL" id="ABN67435.1"/>
    </source>
</evidence>
<proteinExistence type="inferred from homology"/>
<dbReference type="Proteomes" id="UP000002258">
    <property type="component" value="Chromosome 6"/>
</dbReference>
<evidence type="ECO:0000256" key="5">
    <source>
        <dbReference type="SAM" id="Coils"/>
    </source>
</evidence>
<dbReference type="Pfam" id="PF04568">
    <property type="entry name" value="IATP"/>
    <property type="match status" value="1"/>
</dbReference>
<comment type="similarity">
    <text evidence="2 4">Belongs to the ATPase inhibitor family.</text>
</comment>
<dbReference type="GeneID" id="4839776"/>
<feature type="coiled-coil region" evidence="5">
    <location>
        <begin position="50"/>
        <end position="80"/>
    </location>
</feature>
<name>A3LXC7_PICST</name>
<dbReference type="HOGENOM" id="CLU_145563_4_2_1"/>
<keyword evidence="5" id="KW-0175">Coiled coil</keyword>
<reference evidence="6 7" key="1">
    <citation type="journal article" date="2007" name="Nat. Biotechnol.">
        <title>Genome sequence of the lignocellulose-bioconverting and xylose-fermenting yeast Pichia stipitis.</title>
        <authorList>
            <person name="Jeffries T.W."/>
            <person name="Grigoriev I.V."/>
            <person name="Grimwood J."/>
            <person name="Laplaza J.M."/>
            <person name="Aerts A."/>
            <person name="Salamov A."/>
            <person name="Schmutz J."/>
            <person name="Lindquist E."/>
            <person name="Dehal P."/>
            <person name="Shapiro H."/>
            <person name="Jin Y.S."/>
            <person name="Passoth V."/>
            <person name="Richardson P.M."/>
        </authorList>
    </citation>
    <scope>NUCLEOTIDE SEQUENCE [LARGE SCALE GENOMIC DNA]</scope>
    <source>
        <strain evidence="7">ATCC 58785 / CBS 6054 / NBRC 10063 / NRRL Y-11545</strain>
    </source>
</reference>
<evidence type="ECO:0000313" key="7">
    <source>
        <dbReference type="Proteomes" id="UP000002258"/>
    </source>
</evidence>
<comment type="subcellular location">
    <subcellularLocation>
        <location evidence="1">Mitochondrion</location>
    </subcellularLocation>
</comment>
<dbReference type="SUPFAM" id="SSF64602">
    <property type="entry name" value="F1 ATPase inhibitor, IF1, C-terminal domain"/>
    <property type="match status" value="1"/>
</dbReference>
<dbReference type="STRING" id="322104.A3LXC7"/>
<organism evidence="6 7">
    <name type="scientific">Scheffersomyces stipitis (strain ATCC 58785 / CBS 6054 / NBRC 10063 / NRRL Y-11545)</name>
    <name type="common">Yeast</name>
    <name type="synonym">Pichia stipitis</name>
    <dbReference type="NCBI Taxonomy" id="322104"/>
    <lineage>
        <taxon>Eukaryota</taxon>
        <taxon>Fungi</taxon>
        <taxon>Dikarya</taxon>
        <taxon>Ascomycota</taxon>
        <taxon>Saccharomycotina</taxon>
        <taxon>Pichiomycetes</taxon>
        <taxon>Debaryomycetaceae</taxon>
        <taxon>Scheffersomyces</taxon>
    </lineage>
</organism>
<evidence type="ECO:0000256" key="4">
    <source>
        <dbReference type="RuleBase" id="RU368087"/>
    </source>
</evidence>
<gene>
    <name evidence="6" type="ORF">PICST_84721</name>
</gene>
<dbReference type="EMBL" id="CP000500">
    <property type="protein sequence ID" value="ABN67435.1"/>
    <property type="molecule type" value="Genomic_DNA"/>
</dbReference>